<dbReference type="InterPro" id="IPR036291">
    <property type="entry name" value="NAD(P)-bd_dom_sf"/>
</dbReference>
<dbReference type="EMBL" id="JAPUFD010000002">
    <property type="protein sequence ID" value="MDI1485702.1"/>
    <property type="molecule type" value="Genomic_DNA"/>
</dbReference>
<dbReference type="Pfam" id="PF00550">
    <property type="entry name" value="PP-binding"/>
    <property type="match status" value="1"/>
</dbReference>
<dbReference type="Pfam" id="PF00501">
    <property type="entry name" value="AMP-binding"/>
    <property type="match status" value="1"/>
</dbReference>
<dbReference type="SUPFAM" id="SSF51735">
    <property type="entry name" value="NAD(P)-binding Rossmann-fold domains"/>
    <property type="match status" value="1"/>
</dbReference>
<feature type="domain" description="Carrier" evidence="4">
    <location>
        <begin position="368"/>
        <end position="444"/>
    </location>
</feature>
<dbReference type="PROSITE" id="PS50075">
    <property type="entry name" value="CARRIER"/>
    <property type="match status" value="1"/>
</dbReference>
<dbReference type="InterPro" id="IPR036736">
    <property type="entry name" value="ACP-like_sf"/>
</dbReference>
<dbReference type="InterPro" id="IPR045851">
    <property type="entry name" value="AMP-bd_C_sf"/>
</dbReference>
<dbReference type="PANTHER" id="PTHR44845">
    <property type="entry name" value="CARRIER DOMAIN-CONTAINING PROTEIN"/>
    <property type="match status" value="1"/>
</dbReference>
<organism evidence="5 6">
    <name type="scientific">Ramalina farinacea</name>
    <dbReference type="NCBI Taxonomy" id="258253"/>
    <lineage>
        <taxon>Eukaryota</taxon>
        <taxon>Fungi</taxon>
        <taxon>Dikarya</taxon>
        <taxon>Ascomycota</taxon>
        <taxon>Pezizomycotina</taxon>
        <taxon>Lecanoromycetes</taxon>
        <taxon>OSLEUM clade</taxon>
        <taxon>Lecanoromycetidae</taxon>
        <taxon>Lecanorales</taxon>
        <taxon>Lecanorineae</taxon>
        <taxon>Ramalinaceae</taxon>
        <taxon>Ramalina</taxon>
    </lineage>
</organism>
<dbReference type="CDD" id="cd05918">
    <property type="entry name" value="A_NRPS_SidN3_like"/>
    <property type="match status" value="1"/>
</dbReference>
<protein>
    <submittedName>
        <fullName evidence="5">NRPS-like protein biosynthetic cluster</fullName>
    </submittedName>
</protein>
<dbReference type="InterPro" id="IPR013120">
    <property type="entry name" value="FAR_NAD-bd"/>
</dbReference>
<evidence type="ECO:0000313" key="6">
    <source>
        <dbReference type="Proteomes" id="UP001161017"/>
    </source>
</evidence>
<dbReference type="FunFam" id="3.30.300.30:FF:000015">
    <property type="entry name" value="Nonribosomal peptide synthase SidD"/>
    <property type="match status" value="1"/>
</dbReference>
<dbReference type="InterPro" id="IPR000873">
    <property type="entry name" value="AMP-dep_synth/lig_dom"/>
</dbReference>
<keyword evidence="1" id="KW-0596">Phosphopantetheine</keyword>
<reference evidence="5" key="1">
    <citation type="journal article" date="2023" name="Genome Biol. Evol.">
        <title>First Whole Genome Sequence and Flow Cytometry Genome Size Data for the Lichen-Forming Fungus Ramalina farinacea (Ascomycota).</title>
        <authorList>
            <person name="Llewellyn T."/>
            <person name="Mian S."/>
            <person name="Hill R."/>
            <person name="Leitch I.J."/>
            <person name="Gaya E."/>
        </authorList>
    </citation>
    <scope>NUCLEOTIDE SEQUENCE</scope>
    <source>
        <strain evidence="5">LIQ254RAFAR</strain>
    </source>
</reference>
<name>A0AA43TVH2_9LECA</name>
<evidence type="ECO:0000256" key="2">
    <source>
        <dbReference type="ARBA" id="ARBA00022553"/>
    </source>
</evidence>
<evidence type="ECO:0000259" key="4">
    <source>
        <dbReference type="PROSITE" id="PS50075"/>
    </source>
</evidence>
<accession>A0AA43TVH2</accession>
<proteinExistence type="predicted"/>
<evidence type="ECO:0000256" key="1">
    <source>
        <dbReference type="ARBA" id="ARBA00022450"/>
    </source>
</evidence>
<comment type="caution">
    <text evidence="5">The sequence shown here is derived from an EMBL/GenBank/DDBJ whole genome shotgun (WGS) entry which is preliminary data.</text>
</comment>
<dbReference type="SUPFAM" id="SSF47336">
    <property type="entry name" value="ACP-like"/>
    <property type="match status" value="1"/>
</dbReference>
<keyword evidence="2" id="KW-0597">Phosphoprotein</keyword>
<keyword evidence="3" id="KW-0436">Ligase</keyword>
<dbReference type="Gene3D" id="3.40.50.720">
    <property type="entry name" value="NAD(P)-binding Rossmann-like Domain"/>
    <property type="match status" value="1"/>
</dbReference>
<dbReference type="AlphaFoldDB" id="A0AA43TVH2"/>
<gene>
    <name evidence="5" type="ORF">OHK93_003891</name>
</gene>
<dbReference type="InterPro" id="IPR009081">
    <property type="entry name" value="PP-bd_ACP"/>
</dbReference>
<dbReference type="Gene3D" id="3.40.50.12780">
    <property type="entry name" value="N-terminal domain of ligase-like"/>
    <property type="match status" value="1"/>
</dbReference>
<evidence type="ECO:0000313" key="5">
    <source>
        <dbReference type="EMBL" id="MDI1485702.1"/>
    </source>
</evidence>
<dbReference type="Pfam" id="PF07993">
    <property type="entry name" value="NAD_binding_4"/>
    <property type="match status" value="1"/>
</dbReference>
<dbReference type="Gene3D" id="3.30.300.30">
    <property type="match status" value="1"/>
</dbReference>
<keyword evidence="6" id="KW-1185">Reference proteome</keyword>
<dbReference type="GO" id="GO:0016874">
    <property type="term" value="F:ligase activity"/>
    <property type="evidence" value="ECO:0007669"/>
    <property type="project" value="UniProtKB-KW"/>
</dbReference>
<evidence type="ECO:0000256" key="3">
    <source>
        <dbReference type="ARBA" id="ARBA00022598"/>
    </source>
</evidence>
<dbReference type="SUPFAM" id="SSF56801">
    <property type="entry name" value="Acetyl-CoA synthetase-like"/>
    <property type="match status" value="1"/>
</dbReference>
<sequence length="855" mass="94373">MNMTAESRVFQYAAFAFDVSMMDIFSTMVCGGCVCMPSERDRLGNFTPIMNQLKVNWVLFTPSVASLLKPEDVPSLQNLAFGGEAVKEENITRWSGKVNLFNCYGPAECCACSIGKFESEGMRPSNIGRQFGGGLNWVVNPEDHDRLMPIGCVGELAVEGPTLARGYLGDVAKTKASFIKSPAWPGSANGARRVYLTGDLVRQNSDGTFEFVGRKDHQLKIRGQRVELGEIEHHLAKYPKVALSAVLRPLSGSYAQRLVAIIQLQQIDGTVQKQFTRIDLLSKEELSAAHFDQTATMSSLKLVLPVYMIPQHLIVVKNLPLSLSGKIDRRAVEAWLQTMTRLVELKAEVVNVNRNSHGFPQGECHIASEICLKISSMVAPTDAGLCEILKGSNLSLASLALDSIQFIALTMFIRQRFGVDVELETLIHPQATVSSIAKAVKALKCCDEIQAAEPTLDAADFFQTHRMKALKRLARDKRRGENVFLTGATGFLGSRILYSLCKDVRVLKVFVHIRLHSSEQTSNQSLHRIIHSAQKGGWWRAEYVGKLEIWTGDLAKPKLGLSSSHWSRLCGHGTFGERVSTIIHNGAIVNWNSSFDSLRAANVDSTMELLAAAAESPALEHFVFVSGGQQLKLEVDNDVEIAAEVMRSTGYAQSKFLSELIVKDYASKAAPPRQHIAIVKPGYIIGSLEHGETPAGDYIWRLAATCAFNRAYNAADASSWLFVSDVDRVASAVVEACSFSTTNRVEDCDAKIVKILDGIPVQDFWRLIGEELGCKVQALAPDAWMERIFRDVESRSEKHPLWPLLYTLEKGNGLIGTLVDHHSKIAFDRPRVSAALRKNIDYLKSNGTLQTPEEH</sequence>
<dbReference type="InterPro" id="IPR042099">
    <property type="entry name" value="ANL_N_sf"/>
</dbReference>
<dbReference type="Proteomes" id="UP001161017">
    <property type="component" value="Unassembled WGS sequence"/>
</dbReference>
<dbReference type="Gene3D" id="1.10.1200.10">
    <property type="entry name" value="ACP-like"/>
    <property type="match status" value="1"/>
</dbReference>
<dbReference type="PANTHER" id="PTHR44845:SF4">
    <property type="entry name" value="NONRIBOSOMAL PEPTIDE SYNTHASE INPA"/>
    <property type="match status" value="1"/>
</dbReference>